<dbReference type="PROSITE" id="PS00622">
    <property type="entry name" value="HTH_LUXR_1"/>
    <property type="match status" value="1"/>
</dbReference>
<reference evidence="4 5" key="1">
    <citation type="submission" date="2021-04" db="EMBL/GenBank/DDBJ databases">
        <title>Nocardia tengchongensis.</title>
        <authorList>
            <person name="Zhuang k."/>
            <person name="Ran Y."/>
            <person name="Li W."/>
        </authorList>
    </citation>
    <scope>NUCLEOTIDE SEQUENCE [LARGE SCALE GENOMIC DNA]</scope>
    <source>
        <strain evidence="4 5">CFH S0057</strain>
    </source>
</reference>
<organism evidence="4 5">
    <name type="scientific">Nocardia tengchongensis</name>
    <dbReference type="NCBI Taxonomy" id="2055889"/>
    <lineage>
        <taxon>Bacteria</taxon>
        <taxon>Bacillati</taxon>
        <taxon>Actinomycetota</taxon>
        <taxon>Actinomycetes</taxon>
        <taxon>Mycobacteriales</taxon>
        <taxon>Nocardiaceae</taxon>
        <taxon>Nocardia</taxon>
    </lineage>
</organism>
<keyword evidence="1" id="KW-0547">Nucleotide-binding</keyword>
<keyword evidence="5" id="KW-1185">Reference proteome</keyword>
<protein>
    <submittedName>
        <fullName evidence="4">AAA family ATPase</fullName>
    </submittedName>
</protein>
<feature type="domain" description="HTH luxR-type" evidence="3">
    <location>
        <begin position="836"/>
        <end position="899"/>
    </location>
</feature>
<dbReference type="Pfam" id="PF00196">
    <property type="entry name" value="GerE"/>
    <property type="match status" value="1"/>
</dbReference>
<dbReference type="Pfam" id="PF13191">
    <property type="entry name" value="AAA_16"/>
    <property type="match status" value="1"/>
</dbReference>
<dbReference type="Proteomes" id="UP000683310">
    <property type="component" value="Chromosome"/>
</dbReference>
<evidence type="ECO:0000313" key="5">
    <source>
        <dbReference type="Proteomes" id="UP000683310"/>
    </source>
</evidence>
<evidence type="ECO:0000256" key="2">
    <source>
        <dbReference type="ARBA" id="ARBA00022840"/>
    </source>
</evidence>
<accession>A0ABX8CMP2</accession>
<dbReference type="PRINTS" id="PR00038">
    <property type="entry name" value="HTHLUXR"/>
</dbReference>
<dbReference type="InterPro" id="IPR027417">
    <property type="entry name" value="P-loop_NTPase"/>
</dbReference>
<dbReference type="InterPro" id="IPR036388">
    <property type="entry name" value="WH-like_DNA-bd_sf"/>
</dbReference>
<name>A0ABX8CMP2_9NOCA</name>
<dbReference type="SUPFAM" id="SSF46894">
    <property type="entry name" value="C-terminal effector domain of the bipartite response regulators"/>
    <property type="match status" value="1"/>
</dbReference>
<dbReference type="InterPro" id="IPR041664">
    <property type="entry name" value="AAA_16"/>
</dbReference>
<gene>
    <name evidence="4" type="ORF">KHQ06_31690</name>
</gene>
<keyword evidence="2" id="KW-0067">ATP-binding</keyword>
<sequence>MLHGRAPEEGQISELLSRAAGGRSAALEIVGEAGGGKTALLDRAVELAGESWRVLRCAGVEGDSELPFSGLQELLIAAGANAGVLPLDSLPPAQADALRAVIGLPVAATVDPFLVGLATLSLLADLADGGPVLCAIDDVQWLDSASAQALRFAARRIGAEGIVLLFASRGEAALPGIHELHLPPLDDDASARLLAAHWPGLRRDMRERILREAAGNPLALLEFPRMDLDALPVGPLPLPSRLSSGYQQQIAERSPASRTALLAAAAETAGDLRLVLQALDALGVDPAGIAEAEAAGLIDVTAQAIRFRHPLVRAAAYHGAAFGERQPVHAALAAASDDDPDRRAWHLAAATVGPDEAIAALLEAAAVRAVDRAGYSAASAAAERAAALTPDIEIRGRRMLLAIEWAAAAGNFRRAYELGRPAQQLPLDAEGRARLGWVKALIEFEQGNPRTARDLLFAAAEEIAAVEPGRAGPLFIDAARASWILGEPASAHHARDRLATLRLPAEQRDGLVQAVSGALQLHSGELAAGVAAIRATVAAGHHTEDPALTLAATGQAMLIGDLEDARTLAQRISDNAQCQGMVGRFATGAIYTGAAELMLGRLWEAEEIVTHALRVARDIGQVGQIAFGEGYLALIAGMRGDEQRCRDLLDDPRRPHPHDNFIDHVHREWARGLLDLGHGRYEPALDRLDTLHRIPNRLHGHWLHLLRDLVEAAVRARQPERAAPAMAEIERWSAALGSPFAKAIALRSHGLLYSHGDGYARALKLQAAEGLWYDHARTALLYGEWLRRERSIGEARTQLRVAVDTFDRLGALPWAAHARNELRAAGDAAQRPPTPPAPEAAALTPQELQVARLAAAGATNKEIAAKLFISPKTVSHHLYRAFPKLGVTNRVELARLGPL</sequence>
<dbReference type="PANTHER" id="PTHR16305">
    <property type="entry name" value="TESTICULAR SOLUBLE ADENYLYL CYCLASE"/>
    <property type="match status" value="1"/>
</dbReference>
<evidence type="ECO:0000313" key="4">
    <source>
        <dbReference type="EMBL" id="QVI20637.1"/>
    </source>
</evidence>
<evidence type="ECO:0000259" key="3">
    <source>
        <dbReference type="PROSITE" id="PS50043"/>
    </source>
</evidence>
<dbReference type="EMBL" id="CP074371">
    <property type="protein sequence ID" value="QVI20637.1"/>
    <property type="molecule type" value="Genomic_DNA"/>
</dbReference>
<dbReference type="InterPro" id="IPR000792">
    <property type="entry name" value="Tscrpt_reg_LuxR_C"/>
</dbReference>
<dbReference type="SMART" id="SM00421">
    <property type="entry name" value="HTH_LUXR"/>
    <property type="match status" value="1"/>
</dbReference>
<proteinExistence type="predicted"/>
<dbReference type="InterPro" id="IPR016032">
    <property type="entry name" value="Sig_transdc_resp-reg_C-effctor"/>
</dbReference>
<evidence type="ECO:0000256" key="1">
    <source>
        <dbReference type="ARBA" id="ARBA00022741"/>
    </source>
</evidence>
<dbReference type="SUPFAM" id="SSF52540">
    <property type="entry name" value="P-loop containing nucleoside triphosphate hydrolases"/>
    <property type="match status" value="1"/>
</dbReference>
<dbReference type="PROSITE" id="PS50043">
    <property type="entry name" value="HTH_LUXR_2"/>
    <property type="match status" value="1"/>
</dbReference>
<dbReference type="CDD" id="cd06170">
    <property type="entry name" value="LuxR_C_like"/>
    <property type="match status" value="1"/>
</dbReference>
<dbReference type="PANTHER" id="PTHR16305:SF35">
    <property type="entry name" value="TRANSCRIPTIONAL ACTIVATOR DOMAIN"/>
    <property type="match status" value="1"/>
</dbReference>
<dbReference type="Gene3D" id="1.10.10.10">
    <property type="entry name" value="Winged helix-like DNA-binding domain superfamily/Winged helix DNA-binding domain"/>
    <property type="match status" value="1"/>
</dbReference>